<evidence type="ECO:0000313" key="1">
    <source>
        <dbReference type="EMBL" id="SJZ72769.1"/>
    </source>
</evidence>
<proteinExistence type="predicted"/>
<dbReference type="InterPro" id="IPR036890">
    <property type="entry name" value="HATPase_C_sf"/>
</dbReference>
<dbReference type="AlphaFoldDB" id="A0A1T4N0E5"/>
<accession>A0A1T4N0E5</accession>
<reference evidence="1 2" key="1">
    <citation type="submission" date="2017-02" db="EMBL/GenBank/DDBJ databases">
        <authorList>
            <person name="Peterson S.W."/>
        </authorList>
    </citation>
    <scope>NUCLEOTIDE SEQUENCE [LARGE SCALE GENOMIC DNA]</scope>
    <source>
        <strain evidence="1 2">DSM 22335</strain>
    </source>
</reference>
<dbReference type="Proteomes" id="UP000190888">
    <property type="component" value="Unassembled WGS sequence"/>
</dbReference>
<evidence type="ECO:0000313" key="2">
    <source>
        <dbReference type="Proteomes" id="UP000190888"/>
    </source>
</evidence>
<keyword evidence="2" id="KW-1185">Reference proteome</keyword>
<protein>
    <recommendedName>
        <fullName evidence="3">Histidine kinase-, DNA gyrase B-, and HSP90-like ATPase</fullName>
    </recommendedName>
</protein>
<sequence length="148" mass="16975">MDNRTHETPAELAGLLEEIAVSLAEMAEARRVQLQLQFAPTPVWLQHETSQLRNNLRVFAENMILIAEAGSVIRIYMDTTDRQCIIEMLGNGRATGIDRLHAYFLDEENIFRTGLATAKKYVEDNDGELRYASHEHSGNHFRVKFNMR</sequence>
<dbReference type="SUPFAM" id="SSF55874">
    <property type="entry name" value="ATPase domain of HSP90 chaperone/DNA topoisomerase II/histidine kinase"/>
    <property type="match status" value="1"/>
</dbReference>
<gene>
    <name evidence="1" type="ORF">SAMN04488132_10436</name>
</gene>
<evidence type="ECO:0008006" key="3">
    <source>
        <dbReference type="Google" id="ProtNLM"/>
    </source>
</evidence>
<dbReference type="Gene3D" id="3.30.565.10">
    <property type="entry name" value="Histidine kinase-like ATPase, C-terminal domain"/>
    <property type="match status" value="1"/>
</dbReference>
<dbReference type="STRING" id="413434.SAMN04488132_10436"/>
<dbReference type="EMBL" id="FUWH01000004">
    <property type="protein sequence ID" value="SJZ72769.1"/>
    <property type="molecule type" value="Genomic_DNA"/>
</dbReference>
<dbReference type="RefSeq" id="WP_078831025.1">
    <property type="nucleotide sequence ID" value="NZ_FUWH01000004.1"/>
</dbReference>
<name>A0A1T4N0E5_9BACT</name>
<organism evidence="1 2">
    <name type="scientific">Sediminibacterium ginsengisoli</name>
    <dbReference type="NCBI Taxonomy" id="413434"/>
    <lineage>
        <taxon>Bacteria</taxon>
        <taxon>Pseudomonadati</taxon>
        <taxon>Bacteroidota</taxon>
        <taxon>Chitinophagia</taxon>
        <taxon>Chitinophagales</taxon>
        <taxon>Chitinophagaceae</taxon>
        <taxon>Sediminibacterium</taxon>
    </lineage>
</organism>